<evidence type="ECO:0000256" key="1">
    <source>
        <dbReference type="ARBA" id="ARBA00009981"/>
    </source>
</evidence>
<evidence type="ECO:0000313" key="4">
    <source>
        <dbReference type="Proteomes" id="UP000177718"/>
    </source>
</evidence>
<dbReference type="SUPFAM" id="SSF143120">
    <property type="entry name" value="YefM-like"/>
    <property type="match status" value="1"/>
</dbReference>
<comment type="function">
    <text evidence="2">Antitoxin component of a type II toxin-antitoxin (TA) system.</text>
</comment>
<dbReference type="InterPro" id="IPR051405">
    <property type="entry name" value="phD/YefM_antitoxin"/>
</dbReference>
<evidence type="ECO:0000256" key="2">
    <source>
        <dbReference type="RuleBase" id="RU362080"/>
    </source>
</evidence>
<dbReference type="AlphaFoldDB" id="A0A1G1WTB0"/>
<dbReference type="NCBIfam" id="TIGR01552">
    <property type="entry name" value="phd_fam"/>
    <property type="match status" value="1"/>
</dbReference>
<comment type="caution">
    <text evidence="3">The sequence shown here is derived from an EMBL/GenBank/DDBJ whole genome shotgun (WGS) entry which is preliminary data.</text>
</comment>
<evidence type="ECO:0000313" key="3">
    <source>
        <dbReference type="EMBL" id="OGY30975.1"/>
    </source>
</evidence>
<dbReference type="PANTHER" id="PTHR33713:SF6">
    <property type="entry name" value="ANTITOXIN YEFM"/>
    <property type="match status" value="1"/>
</dbReference>
<protein>
    <recommendedName>
        <fullName evidence="2">Antitoxin</fullName>
    </recommendedName>
</protein>
<proteinExistence type="inferred from homology"/>
<dbReference type="Proteomes" id="UP000177718">
    <property type="component" value="Unassembled WGS sequence"/>
</dbReference>
<comment type="similarity">
    <text evidence="1 2">Belongs to the phD/YefM antitoxin family.</text>
</comment>
<dbReference type="PANTHER" id="PTHR33713">
    <property type="entry name" value="ANTITOXIN YAFN-RELATED"/>
    <property type="match status" value="1"/>
</dbReference>
<dbReference type="InterPro" id="IPR036165">
    <property type="entry name" value="YefM-like_sf"/>
</dbReference>
<gene>
    <name evidence="3" type="ORF">A3A61_01890</name>
</gene>
<reference evidence="3 4" key="1">
    <citation type="journal article" date="2016" name="Nat. Commun.">
        <title>Thousands of microbial genomes shed light on interconnected biogeochemical processes in an aquifer system.</title>
        <authorList>
            <person name="Anantharaman K."/>
            <person name="Brown C.T."/>
            <person name="Hug L.A."/>
            <person name="Sharon I."/>
            <person name="Castelle C.J."/>
            <person name="Probst A.J."/>
            <person name="Thomas B.C."/>
            <person name="Singh A."/>
            <person name="Wilkins M.J."/>
            <person name="Karaoz U."/>
            <person name="Brodie E.L."/>
            <person name="Williams K.H."/>
            <person name="Hubbard S.S."/>
            <person name="Banfield J.F."/>
        </authorList>
    </citation>
    <scope>NUCLEOTIDE SEQUENCE [LARGE SCALE GENOMIC DNA]</scope>
</reference>
<name>A0A1G1WTB0_9BACT</name>
<dbReference type="Gene3D" id="3.40.1620.10">
    <property type="entry name" value="YefM-like domain"/>
    <property type="match status" value="1"/>
</dbReference>
<dbReference type="EMBL" id="MHDB01000039">
    <property type="protein sequence ID" value="OGY30975.1"/>
    <property type="molecule type" value="Genomic_DNA"/>
</dbReference>
<dbReference type="InterPro" id="IPR006442">
    <property type="entry name" value="Antitoxin_Phd/YefM"/>
</dbReference>
<organism evidence="3 4">
    <name type="scientific">Candidatus Woykebacteria bacterium RIFCSPLOWO2_01_FULL_43_14</name>
    <dbReference type="NCBI Taxonomy" id="1802605"/>
    <lineage>
        <taxon>Bacteria</taxon>
        <taxon>Candidatus Woykeibacteriota</taxon>
    </lineage>
</organism>
<dbReference type="STRING" id="1802605.A3A61_01890"/>
<accession>A0A1G1WTB0</accession>
<sequence length="94" mass="10538">MTKTLPVTQARKDLLKLVDQVDDEYTRLDLTKNGKVKASLISPDYLDSLEETIYSLSHSLKDIKRAEKNIAKGDLVNLEDLKGDLAKRLKSHAG</sequence>
<dbReference type="Pfam" id="PF02604">
    <property type="entry name" value="PhdYeFM_antitox"/>
    <property type="match status" value="1"/>
</dbReference>